<keyword evidence="4" id="KW-1185">Reference proteome</keyword>
<evidence type="ECO:0000313" key="4">
    <source>
        <dbReference type="Proteomes" id="UP000054845"/>
    </source>
</evidence>
<feature type="region of interest" description="Disordered" evidence="2">
    <location>
        <begin position="100"/>
        <end position="120"/>
    </location>
</feature>
<reference evidence="4" key="1">
    <citation type="submission" date="2014-09" db="EMBL/GenBank/DDBJ databases">
        <authorList>
            <person name="Sharma Rahul"/>
            <person name="Thines Marco"/>
        </authorList>
    </citation>
    <scope>NUCLEOTIDE SEQUENCE [LARGE SCALE GENOMIC DNA]</scope>
</reference>
<organism evidence="3 4">
    <name type="scientific">Ceraceosorus bombacis</name>
    <dbReference type="NCBI Taxonomy" id="401625"/>
    <lineage>
        <taxon>Eukaryota</taxon>
        <taxon>Fungi</taxon>
        <taxon>Dikarya</taxon>
        <taxon>Basidiomycota</taxon>
        <taxon>Ustilaginomycotina</taxon>
        <taxon>Exobasidiomycetes</taxon>
        <taxon>Ceraceosorales</taxon>
        <taxon>Ceraceosoraceae</taxon>
        <taxon>Ceraceosorus</taxon>
    </lineage>
</organism>
<evidence type="ECO:0000256" key="1">
    <source>
        <dbReference type="SAM" id="Coils"/>
    </source>
</evidence>
<dbReference type="STRING" id="401625.A0A0P1BCP2"/>
<feature type="coiled-coil region" evidence="1">
    <location>
        <begin position="332"/>
        <end position="359"/>
    </location>
</feature>
<feature type="compositionally biased region" description="Polar residues" evidence="2">
    <location>
        <begin position="105"/>
        <end position="118"/>
    </location>
</feature>
<evidence type="ECO:0000313" key="3">
    <source>
        <dbReference type="EMBL" id="CEH13637.1"/>
    </source>
</evidence>
<proteinExistence type="predicted"/>
<evidence type="ECO:0000256" key="2">
    <source>
        <dbReference type="SAM" id="MobiDB-lite"/>
    </source>
</evidence>
<protein>
    <submittedName>
        <fullName evidence="3">Uncharacterized protein</fullName>
    </submittedName>
</protein>
<dbReference type="AlphaFoldDB" id="A0A0P1BCP2"/>
<dbReference type="Proteomes" id="UP000054845">
    <property type="component" value="Unassembled WGS sequence"/>
</dbReference>
<name>A0A0P1BCP2_9BASI</name>
<keyword evidence="1" id="KW-0175">Coiled coil</keyword>
<dbReference type="EMBL" id="CCYA01000221">
    <property type="protein sequence ID" value="CEH13637.1"/>
    <property type="molecule type" value="Genomic_DNA"/>
</dbReference>
<dbReference type="OrthoDB" id="2562743at2759"/>
<accession>A0A0P1BCP2</accession>
<sequence>MWSGGRSHKDFLPTLLPSSTIPSIIILTLLLFNESIRSASTVRQGKRDPDLMRLAPSQSYACRYLVLPCPSTLICMDDQASKAHRANWDWALGRVYDIPPDSRDASSPTDSAGRSTSVRKVGLASTHGGAASAGAATGSCEAQQLDGQSGASSQLLKEEQSGRRVAEDSILKHHAALHAALEPLQKVPLQLVDLRSEQVDAAAAATTQRSHLLRAERKLEEVKARAKRGFLRKLRGPSHAMKLELELGEREYRPLKDHLQDIEARIHSLKSDEDAVMKLEQRRLLLVTEIDAINGTIFIGTTPGWPEQDVAEMNYLVLREASDLLRSELPREARARTKLAQAQATCAELVKELQGALQHGIDLGVASNTKYTKQIGRGSSAIATARGMEPRVRTAKTLGGRMYERGAEARSIQPEIRPIGKLEIVELNKLPGRKHKGALSETDLYHSVEASYAQARHCAQHMVYSLRASHAREKQARALLRSLDAETSEACDSLREVRRSIVRSVLDASSPSSSATLVSVQRSEEEDVECKSQIEIGARARLRAILLECAEAGRAVDAPPEDEDGAGWELLT</sequence>